<organism evidence="14 15">
    <name type="scientific">Phormidium tenue FACHB-1050</name>
    <dbReference type="NCBI Taxonomy" id="2692857"/>
    <lineage>
        <taxon>Bacteria</taxon>
        <taxon>Bacillati</taxon>
        <taxon>Cyanobacteriota</taxon>
        <taxon>Cyanophyceae</taxon>
        <taxon>Oscillatoriophycideae</taxon>
        <taxon>Oscillatoriales</taxon>
        <taxon>Oscillatoriaceae</taxon>
        <taxon>Phormidium</taxon>
    </lineage>
</organism>
<evidence type="ECO:0000256" key="6">
    <source>
        <dbReference type="ARBA" id="ARBA00017290"/>
    </source>
</evidence>
<dbReference type="PRINTS" id="PR00695">
    <property type="entry name" value="CUNO2RDTASE"/>
</dbReference>
<reference evidence="14 15" key="1">
    <citation type="journal article" date="2020" name="ISME J.">
        <title>Comparative genomics reveals insights into cyanobacterial evolution and habitat adaptation.</title>
        <authorList>
            <person name="Chen M.Y."/>
            <person name="Teng W.K."/>
            <person name="Zhao L."/>
            <person name="Hu C.X."/>
            <person name="Zhou Y.K."/>
            <person name="Han B.P."/>
            <person name="Song L.R."/>
            <person name="Shu W.S."/>
        </authorList>
    </citation>
    <scope>NUCLEOTIDE SEQUENCE [LARGE SCALE GENOMIC DNA]</scope>
    <source>
        <strain evidence="14 15">FACHB-1050</strain>
    </source>
</reference>
<keyword evidence="7" id="KW-0479">Metal-binding</keyword>
<dbReference type="PANTHER" id="PTHR11709">
    <property type="entry name" value="MULTI-COPPER OXIDASE"/>
    <property type="match status" value="1"/>
</dbReference>
<dbReference type="Gene3D" id="2.60.40.420">
    <property type="entry name" value="Cupredoxins - blue copper proteins"/>
    <property type="match status" value="2"/>
</dbReference>
<dbReference type="Pfam" id="PF07731">
    <property type="entry name" value="Cu-oxidase_2"/>
    <property type="match status" value="1"/>
</dbReference>
<comment type="cofactor">
    <cofactor evidence="1">
        <name>Cu(+)</name>
        <dbReference type="ChEBI" id="CHEBI:49552"/>
    </cofactor>
</comment>
<dbReference type="InterPro" id="IPR011706">
    <property type="entry name" value="Cu-oxidase_C"/>
</dbReference>
<keyword evidence="10" id="KW-0186">Copper</keyword>
<keyword evidence="9" id="KW-0560">Oxidoreductase</keyword>
<comment type="cofactor">
    <cofactor evidence="2">
        <name>Cu(2+)</name>
        <dbReference type="ChEBI" id="CHEBI:29036"/>
    </cofactor>
</comment>
<dbReference type="CDD" id="cd11024">
    <property type="entry name" value="CuRO_1_2DMCO_NIR_like"/>
    <property type="match status" value="1"/>
</dbReference>
<evidence type="ECO:0000256" key="5">
    <source>
        <dbReference type="ARBA" id="ARBA00011882"/>
    </source>
</evidence>
<dbReference type="InterPro" id="IPR045087">
    <property type="entry name" value="Cu-oxidase_fam"/>
</dbReference>
<gene>
    <name evidence="14" type="ORF">H6G05_05895</name>
</gene>
<evidence type="ECO:0000313" key="15">
    <source>
        <dbReference type="Proteomes" id="UP000618445"/>
    </source>
</evidence>
<sequence length="331" mass="36999">MDRQRRKILELGLGGMGILGGAIACSPIRLSESQDKSDKKIVVPPMKLSDASQERIKTSGLNPIAALREFDYGKVSQENGRTVREFELTAKTKTVKLDAATDFITWNVNDRVPGPTLRATEGDRVRIAFSNQAGHSHSLHFHGEHPSEMDGIKPIRNGAATIYEFDAKPYGVHLYHCHIEPVTRHIGKGLYGMFIVDPPTPRPPADEIVLIMAGYDTNGDGRNEMYAFNGLPHFYMQQPIAVQQNQLLRLYVLNMIEFDPVATFHVHANMFQVYRTGRSMTPTEETDVITMGTAERHILELKYGFTGKYMFHPHQDAIAEAGCMGLFDVVA</sequence>
<evidence type="ECO:0000256" key="7">
    <source>
        <dbReference type="ARBA" id="ARBA00022723"/>
    </source>
</evidence>
<comment type="subunit">
    <text evidence="4">Homotrimer.</text>
</comment>
<comment type="caution">
    <text evidence="14">The sequence shown here is derived from an EMBL/GenBank/DDBJ whole genome shotgun (WGS) entry which is preliminary data.</text>
</comment>
<evidence type="ECO:0000256" key="1">
    <source>
        <dbReference type="ARBA" id="ARBA00001960"/>
    </source>
</evidence>
<accession>A0ABR8C6I3</accession>
<dbReference type="Proteomes" id="UP000618445">
    <property type="component" value="Unassembled WGS sequence"/>
</dbReference>
<dbReference type="InterPro" id="IPR008972">
    <property type="entry name" value="Cupredoxin"/>
</dbReference>
<evidence type="ECO:0000256" key="9">
    <source>
        <dbReference type="ARBA" id="ARBA00023002"/>
    </source>
</evidence>
<evidence type="ECO:0000313" key="14">
    <source>
        <dbReference type="EMBL" id="MBD2316377.1"/>
    </source>
</evidence>
<evidence type="ECO:0000259" key="13">
    <source>
        <dbReference type="Pfam" id="PF07732"/>
    </source>
</evidence>
<comment type="similarity">
    <text evidence="3">Belongs to the multicopper oxidase family.</text>
</comment>
<dbReference type="SUPFAM" id="SSF49503">
    <property type="entry name" value="Cupredoxins"/>
    <property type="match status" value="2"/>
</dbReference>
<dbReference type="RefSeq" id="WP_190577150.1">
    <property type="nucleotide sequence ID" value="NZ_CAWPQU010000056.1"/>
</dbReference>
<proteinExistence type="inferred from homology"/>
<name>A0ABR8C6I3_9CYAN</name>
<comment type="catalytic activity">
    <reaction evidence="11">
        <text>nitric oxide + Fe(III)-[cytochrome c] + H2O = Fe(II)-[cytochrome c] + nitrite + 2 H(+)</text>
        <dbReference type="Rhea" id="RHEA:15233"/>
        <dbReference type="Rhea" id="RHEA-COMP:10350"/>
        <dbReference type="Rhea" id="RHEA-COMP:14399"/>
        <dbReference type="ChEBI" id="CHEBI:15377"/>
        <dbReference type="ChEBI" id="CHEBI:15378"/>
        <dbReference type="ChEBI" id="CHEBI:16301"/>
        <dbReference type="ChEBI" id="CHEBI:16480"/>
        <dbReference type="ChEBI" id="CHEBI:29033"/>
        <dbReference type="ChEBI" id="CHEBI:29034"/>
        <dbReference type="EC" id="1.7.2.1"/>
    </reaction>
</comment>
<evidence type="ECO:0000259" key="12">
    <source>
        <dbReference type="Pfam" id="PF07731"/>
    </source>
</evidence>
<dbReference type="EC" id="1.7.2.1" evidence="5"/>
<evidence type="ECO:0000256" key="8">
    <source>
        <dbReference type="ARBA" id="ARBA00022737"/>
    </source>
</evidence>
<evidence type="ECO:0000256" key="11">
    <source>
        <dbReference type="ARBA" id="ARBA00049340"/>
    </source>
</evidence>
<evidence type="ECO:0000256" key="4">
    <source>
        <dbReference type="ARBA" id="ARBA00011233"/>
    </source>
</evidence>
<dbReference type="EMBL" id="JACJQY010000006">
    <property type="protein sequence ID" value="MBD2316377.1"/>
    <property type="molecule type" value="Genomic_DNA"/>
</dbReference>
<dbReference type="InterPro" id="IPR001287">
    <property type="entry name" value="NO2-reductase_Cu"/>
</dbReference>
<keyword evidence="8" id="KW-0677">Repeat</keyword>
<dbReference type="Pfam" id="PF07732">
    <property type="entry name" value="Cu-oxidase_3"/>
    <property type="match status" value="1"/>
</dbReference>
<evidence type="ECO:0000256" key="2">
    <source>
        <dbReference type="ARBA" id="ARBA00001973"/>
    </source>
</evidence>
<dbReference type="PROSITE" id="PS51257">
    <property type="entry name" value="PROKAR_LIPOPROTEIN"/>
    <property type="match status" value="1"/>
</dbReference>
<evidence type="ECO:0000256" key="3">
    <source>
        <dbReference type="ARBA" id="ARBA00010609"/>
    </source>
</evidence>
<keyword evidence="15" id="KW-1185">Reference proteome</keyword>
<feature type="domain" description="Plastocyanin-like" evidence="13">
    <location>
        <begin position="91"/>
        <end position="199"/>
    </location>
</feature>
<dbReference type="InterPro" id="IPR011707">
    <property type="entry name" value="Cu-oxidase-like_N"/>
</dbReference>
<protein>
    <recommendedName>
        <fullName evidence="6">Copper-containing nitrite reductase</fullName>
        <ecNumber evidence="5">1.7.2.1</ecNumber>
    </recommendedName>
</protein>
<dbReference type="PANTHER" id="PTHR11709:SF394">
    <property type="entry name" value="FI03373P-RELATED"/>
    <property type="match status" value="1"/>
</dbReference>
<feature type="domain" description="Plastocyanin-like" evidence="12">
    <location>
        <begin position="223"/>
        <end position="329"/>
    </location>
</feature>
<evidence type="ECO:0000256" key="10">
    <source>
        <dbReference type="ARBA" id="ARBA00023008"/>
    </source>
</evidence>